<dbReference type="InterPro" id="IPR001251">
    <property type="entry name" value="CRAL-TRIO_dom"/>
</dbReference>
<evidence type="ECO:0000256" key="2">
    <source>
        <dbReference type="SAM" id="Phobius"/>
    </source>
</evidence>
<evidence type="ECO:0000313" key="5">
    <source>
        <dbReference type="Proteomes" id="UP000794436"/>
    </source>
</evidence>
<feature type="compositionally biased region" description="Low complexity" evidence="1">
    <location>
        <begin position="163"/>
        <end position="181"/>
    </location>
</feature>
<dbReference type="EMBL" id="SPLM01000037">
    <property type="protein sequence ID" value="TMW65327.1"/>
    <property type="molecule type" value="Genomic_DNA"/>
</dbReference>
<dbReference type="SMART" id="SM00516">
    <property type="entry name" value="SEC14"/>
    <property type="match status" value="1"/>
</dbReference>
<evidence type="ECO:0000256" key="1">
    <source>
        <dbReference type="SAM" id="MobiDB-lite"/>
    </source>
</evidence>
<dbReference type="InterPro" id="IPR036865">
    <property type="entry name" value="CRAL-TRIO_dom_sf"/>
</dbReference>
<comment type="caution">
    <text evidence="4">The sequence shown here is derived from an EMBL/GenBank/DDBJ whole genome shotgun (WGS) entry which is preliminary data.</text>
</comment>
<dbReference type="Proteomes" id="UP000794436">
    <property type="component" value="Unassembled WGS sequence"/>
</dbReference>
<keyword evidence="2" id="KW-1133">Transmembrane helix</keyword>
<dbReference type="Pfam" id="PF00650">
    <property type="entry name" value="CRAL_TRIO"/>
    <property type="match status" value="1"/>
</dbReference>
<feature type="transmembrane region" description="Helical" evidence="2">
    <location>
        <begin position="404"/>
        <end position="425"/>
    </location>
</feature>
<accession>A0A8K1FMY8</accession>
<dbReference type="CDD" id="cd00170">
    <property type="entry name" value="SEC14"/>
    <property type="match status" value="1"/>
</dbReference>
<organism evidence="4 5">
    <name type="scientific">Pythium oligandrum</name>
    <name type="common">Mycoparasitic fungus</name>
    <dbReference type="NCBI Taxonomy" id="41045"/>
    <lineage>
        <taxon>Eukaryota</taxon>
        <taxon>Sar</taxon>
        <taxon>Stramenopiles</taxon>
        <taxon>Oomycota</taxon>
        <taxon>Peronosporomycetes</taxon>
        <taxon>Pythiales</taxon>
        <taxon>Pythiaceae</taxon>
        <taxon>Pythium</taxon>
    </lineage>
</organism>
<protein>
    <recommendedName>
        <fullName evidence="3">CRAL-TRIO domain-containing protein</fullName>
    </recommendedName>
</protein>
<dbReference type="Gene3D" id="3.40.525.10">
    <property type="entry name" value="CRAL-TRIO lipid binding domain"/>
    <property type="match status" value="1"/>
</dbReference>
<gene>
    <name evidence="4" type="ORF">Poli38472_007969</name>
</gene>
<dbReference type="PROSITE" id="PS50191">
    <property type="entry name" value="CRAL_TRIO"/>
    <property type="match status" value="1"/>
</dbReference>
<dbReference type="SUPFAM" id="SSF52087">
    <property type="entry name" value="CRAL/TRIO domain"/>
    <property type="match status" value="1"/>
</dbReference>
<name>A0A8K1FMY8_PYTOL</name>
<feature type="transmembrane region" description="Helical" evidence="2">
    <location>
        <begin position="431"/>
        <end position="450"/>
    </location>
</feature>
<proteinExistence type="predicted"/>
<dbReference type="AlphaFoldDB" id="A0A8K1FMY8"/>
<keyword evidence="5" id="KW-1185">Reference proteome</keyword>
<sequence>MTDAETEVDALAVRYGHKLRLCAHSVYIKDATITSSVPNVGIGYYEKNGRHGILNCVSPLGGKLDGLFYEDEYLVLDPANVKAPGDIVEYGQPVVLVNQHGMVWNNKTGGITGYVGPRQRGIPGEMFVSFRRWSPPLSKKEKRESATTTAPLSGPPGSERDVSTASINSSSSLISSGSSSSVMFDGVTDGPVRFGDQHVVVTVVESNRHSQMFNKRLTNFKKPTSKIVGGYICCDGKGTELRFTIRPAAPRIEQITMLNKLITAYNYGQKIALPMGLLEKRHDPKTGLQDAEILFKLTNQTTATISSKLLQDKILQHASANGQKENEELQTSTHETEFALPLRFGPGELVVKLVGIVPRRVLKKLVRASERANRTEPVGKRARVVATARAISRRSRTPLQKVGAVVRQVPVPVFALVYAFLIHFLRNNRFLPRQLVVIILLIVPLAYVAMKVDHPFSLLFHAPPGDSEEEEEYTNTSLKLIVTQFRFDVAAVPLPTGPLSANGQRKPSMGDLPPADVLNGSETSISSGIIEPSDAVIVPRRFILAEKGDEVKGRERYLTTLAWRTENHLDTILSQPWEPFRTIKNNYPHYYHKRGNNGEPVYYEKPGKINLKGLKAAQVTLKDLMHNYLMVTEFLWQVLEPDDNKKCISVLDVEGIGISDFVGEAVEYVRNAASVSGSHYPERCAYIFIINVPSWFSMIWNTVKTMVDEVTREKVIIVRGNKKKILEALAEKIPLANIPEEYGGESVGKSPEEELLFDLMAYVNGEPDAPAKNPIEAYVKTP</sequence>
<dbReference type="InterPro" id="IPR051026">
    <property type="entry name" value="PI/PC_transfer"/>
</dbReference>
<keyword evidence="2" id="KW-0812">Transmembrane</keyword>
<feature type="domain" description="CRAL-TRIO" evidence="3">
    <location>
        <begin position="579"/>
        <end position="750"/>
    </location>
</feature>
<evidence type="ECO:0000313" key="4">
    <source>
        <dbReference type="EMBL" id="TMW65327.1"/>
    </source>
</evidence>
<dbReference type="PANTHER" id="PTHR45657:SF61">
    <property type="entry name" value="CRAL-TRIO DOMAIN-CONTAINING PROTEIN"/>
    <property type="match status" value="1"/>
</dbReference>
<dbReference type="OrthoDB" id="1434354at2759"/>
<evidence type="ECO:0000259" key="3">
    <source>
        <dbReference type="PROSITE" id="PS50191"/>
    </source>
</evidence>
<reference evidence="4" key="1">
    <citation type="submission" date="2019-03" db="EMBL/GenBank/DDBJ databases">
        <title>Long read genome sequence of the mycoparasitic Pythium oligandrum ATCC 38472 isolated from sugarbeet rhizosphere.</title>
        <authorList>
            <person name="Gaulin E."/>
        </authorList>
    </citation>
    <scope>NUCLEOTIDE SEQUENCE</scope>
    <source>
        <strain evidence="4">ATCC 38472_TT</strain>
    </source>
</reference>
<feature type="region of interest" description="Disordered" evidence="1">
    <location>
        <begin position="135"/>
        <end position="181"/>
    </location>
</feature>
<keyword evidence="2" id="KW-0472">Membrane</keyword>
<dbReference type="PANTHER" id="PTHR45657">
    <property type="entry name" value="CRAL-TRIO DOMAIN-CONTAINING PROTEIN YKL091C-RELATED"/>
    <property type="match status" value="1"/>
</dbReference>